<keyword evidence="1" id="KW-0472">Membrane</keyword>
<sequence length="908" mass="99671">MPPTSVSPHDIASLLKTGIHSRNLRIPPIIGLLYVVATGAISVIYLVIAAPSLANDHWWPRFSTVGVQTFLGDLYNAKLALNATGALDLLATSSLVHKDYSTGTAFISMRPATARAILLDRIPIPDAIRTIRSISLNENMRTTAPACWLDFNRTYEMAHTAPRQAKCNAGRTANAAVYLESLLRNVANTDLLSSTYYADIQSNIFTFVATTPNGASWVEGIQTHTWPSIADEATLWTIAGLTTFKNQLQNYYLEGIVDDIFVTNALGMRQKITINYAPAVTRPKNAWSSQYITCGLWNDLATDGAGLIRADPNFFEVVNGPWDYWYFNPGGTPATGLIRAQLGPLAKFDVNLVPVPASVMQLVAMFQLTLFASLATSPAASKGYLAMDVPTVDMTPASWVQLNAVYYGGNPICPFLPPMPFVQPSFGSRVLSDVKPLNLTFLQFATINGTDLILSQPMLAPDSESDPWSFFGWLTLYDWANGVREVYTFEGDNGTLMSRSRDFAPLAAFNAELPRMACTYLWALCLYVSGVLCLVLVLAFLYTIYFRIDKANNLMQVNRVVGSAWIGRPLLFVRGMTAVLILSTSPIAFVDDGLARIEFSPQPIWQKCILAGEVTWLTHVLNDIFVPVTSPFTKTYAPLSSLIIWVVVMAIPPFQATASLARQCDVVSFTAGVKCTSGDIQIGSLLRTDQFLGVVLASTVVAYVIARCLARRTRNEISKRYHVIMPSAEEAFLSRGDGGSIDAASCILSGLIPIGKYHFDIKLWVFFQTKSAEFGASNDDVGNLVAPITTLASPEGSRTNGRYSLKSATFERGNMTTREIGKFEVDLHVEAPVLLFSAMLRNRWAGLLALGYMCSVVTSSFLFLGSVSPTHKRFCAISSIRTYICHSDGNPKIQRLGVRQLCIDYWHN</sequence>
<organism evidence="3 4">
    <name type="scientific">Aphanomyces stellatus</name>
    <dbReference type="NCBI Taxonomy" id="120398"/>
    <lineage>
        <taxon>Eukaryota</taxon>
        <taxon>Sar</taxon>
        <taxon>Stramenopiles</taxon>
        <taxon>Oomycota</taxon>
        <taxon>Saprolegniomycetes</taxon>
        <taxon>Saprolegniales</taxon>
        <taxon>Verrucalvaceae</taxon>
        <taxon>Aphanomyces</taxon>
    </lineage>
</organism>
<proteinExistence type="predicted"/>
<evidence type="ECO:0000313" key="2">
    <source>
        <dbReference type="EMBL" id="KAF0693443.1"/>
    </source>
</evidence>
<feature type="transmembrane region" description="Helical" evidence="1">
    <location>
        <begin position="520"/>
        <end position="548"/>
    </location>
</feature>
<feature type="transmembrane region" description="Helical" evidence="1">
    <location>
        <begin position="29"/>
        <end position="48"/>
    </location>
</feature>
<name>A0A485L4G2_9STRA</name>
<keyword evidence="1" id="KW-0812">Transmembrane</keyword>
<evidence type="ECO:0000256" key="1">
    <source>
        <dbReference type="SAM" id="Phobius"/>
    </source>
</evidence>
<dbReference type="Proteomes" id="UP000332933">
    <property type="component" value="Unassembled WGS sequence"/>
</dbReference>
<dbReference type="EMBL" id="VJMH01005694">
    <property type="protein sequence ID" value="KAF0693443.1"/>
    <property type="molecule type" value="Genomic_DNA"/>
</dbReference>
<feature type="transmembrane region" description="Helical" evidence="1">
    <location>
        <begin position="691"/>
        <end position="710"/>
    </location>
</feature>
<accession>A0A485L4G2</accession>
<feature type="transmembrane region" description="Helical" evidence="1">
    <location>
        <begin position="844"/>
        <end position="865"/>
    </location>
</feature>
<gene>
    <name evidence="3" type="primary">Aste57867_15602</name>
    <name evidence="2" type="ORF">As57867_015546</name>
    <name evidence="3" type="ORF">ASTE57867_15602</name>
</gene>
<reference evidence="2" key="2">
    <citation type="submission" date="2019-06" db="EMBL/GenBank/DDBJ databases">
        <title>Genomics analysis of Aphanomyces spp. identifies a new class of oomycete effector associated with host adaptation.</title>
        <authorList>
            <person name="Gaulin E."/>
        </authorList>
    </citation>
    <scope>NUCLEOTIDE SEQUENCE</scope>
    <source>
        <strain evidence="2">CBS 578.67</strain>
    </source>
</reference>
<protein>
    <submittedName>
        <fullName evidence="3">Aste57867_15602 protein</fullName>
    </submittedName>
</protein>
<evidence type="ECO:0000313" key="3">
    <source>
        <dbReference type="EMBL" id="VFT92404.1"/>
    </source>
</evidence>
<keyword evidence="1" id="KW-1133">Transmembrane helix</keyword>
<keyword evidence="4" id="KW-1185">Reference proteome</keyword>
<dbReference type="EMBL" id="CAADRA010005715">
    <property type="protein sequence ID" value="VFT92404.1"/>
    <property type="molecule type" value="Genomic_DNA"/>
</dbReference>
<evidence type="ECO:0000313" key="4">
    <source>
        <dbReference type="Proteomes" id="UP000332933"/>
    </source>
</evidence>
<reference evidence="3 4" key="1">
    <citation type="submission" date="2019-03" db="EMBL/GenBank/DDBJ databases">
        <authorList>
            <person name="Gaulin E."/>
            <person name="Dumas B."/>
        </authorList>
    </citation>
    <scope>NUCLEOTIDE SEQUENCE [LARGE SCALE GENOMIC DNA]</scope>
    <source>
        <strain evidence="3">CBS 568.67</strain>
    </source>
</reference>
<dbReference type="AlphaFoldDB" id="A0A485L4G2"/>